<reference evidence="1 2" key="1">
    <citation type="journal article" date="2004" name="Appl. Environ. Microbiol.">
        <title>Mineralization of individual congeners of linear alkylbenzenesulfonate by defined pairs of heterotrophic bacteria.</title>
        <authorList>
            <person name="Schleheck D."/>
            <person name="Knepper T.P."/>
            <person name="Fischer K."/>
            <person name="Cook A.M."/>
        </authorList>
    </citation>
    <scope>NUCLEOTIDE SEQUENCE [LARGE SCALE GENOMIC DNA]</scope>
    <source>
        <strain evidence="2">DSM 14801 / SPH-1</strain>
    </source>
</reference>
<dbReference type="InterPro" id="IPR015946">
    <property type="entry name" value="KH_dom-like_a/b"/>
</dbReference>
<name>A9BS89_DELAS</name>
<dbReference type="InterPro" id="IPR003718">
    <property type="entry name" value="OsmC/Ohr_fam"/>
</dbReference>
<dbReference type="STRING" id="398578.Daci_1058"/>
<dbReference type="InterPro" id="IPR052924">
    <property type="entry name" value="OsmC/Ohr_hydroprdx_reductase"/>
</dbReference>
<evidence type="ECO:0000313" key="2">
    <source>
        <dbReference type="Proteomes" id="UP000000784"/>
    </source>
</evidence>
<dbReference type="Proteomes" id="UP000000784">
    <property type="component" value="Chromosome"/>
</dbReference>
<dbReference type="HOGENOM" id="CLU_100275_1_0_4"/>
<dbReference type="AlphaFoldDB" id="A9BS89"/>
<dbReference type="SUPFAM" id="SSF82784">
    <property type="entry name" value="OsmC-like"/>
    <property type="match status" value="1"/>
</dbReference>
<evidence type="ECO:0000313" key="1">
    <source>
        <dbReference type="EMBL" id="ABX33703.1"/>
    </source>
</evidence>
<sequence>MRRSQQWAGTSFTESPSMSHLNEYLAEKRAAVLARSAAVAAGTAQPAHLKAHVRAEGRSGVRRLRIREHQVISDSPPDFAGYNLGPSSPELQLGVLGTCVTHIFLIQAAERQVPVESLEVEVTGIIDPRGGKPGHEATPIWPHEIGYTVHIDSPASRAEIDALFEAVERTCPILNLLRNPQNIRAEVRHTDSSAAARLAA</sequence>
<protein>
    <submittedName>
        <fullName evidence="1">OsmC family protein</fullName>
    </submittedName>
</protein>
<dbReference type="eggNOG" id="COG1765">
    <property type="taxonomic scope" value="Bacteria"/>
</dbReference>
<organism evidence="1 2">
    <name type="scientific">Delftia acidovorans (strain DSM 14801 / SPH-1)</name>
    <dbReference type="NCBI Taxonomy" id="398578"/>
    <lineage>
        <taxon>Bacteria</taxon>
        <taxon>Pseudomonadati</taxon>
        <taxon>Pseudomonadota</taxon>
        <taxon>Betaproteobacteria</taxon>
        <taxon>Burkholderiales</taxon>
        <taxon>Comamonadaceae</taxon>
        <taxon>Delftia</taxon>
    </lineage>
</organism>
<accession>A9BS89</accession>
<dbReference type="InterPro" id="IPR036102">
    <property type="entry name" value="OsmC/Ohrsf"/>
</dbReference>
<dbReference type="Gene3D" id="3.30.300.20">
    <property type="match status" value="1"/>
</dbReference>
<dbReference type="PANTHER" id="PTHR35368:SF1">
    <property type="entry name" value="HYDROPEROXIDE REDUCTASE"/>
    <property type="match status" value="1"/>
</dbReference>
<dbReference type="Pfam" id="PF02566">
    <property type="entry name" value="OsmC"/>
    <property type="match status" value="1"/>
</dbReference>
<dbReference type="PANTHER" id="PTHR35368">
    <property type="entry name" value="HYDROPEROXIDE REDUCTASE"/>
    <property type="match status" value="1"/>
</dbReference>
<gene>
    <name evidence="1" type="ordered locus">Daci_1058</name>
</gene>
<proteinExistence type="predicted"/>
<dbReference type="KEGG" id="dac:Daci_1058"/>
<reference evidence="2" key="2">
    <citation type="submission" date="2007-11" db="EMBL/GenBank/DDBJ databases">
        <title>Complete sequence of Delftia acidovorans DSM 14801 / SPH-1.</title>
        <authorList>
            <person name="Copeland A."/>
            <person name="Lucas S."/>
            <person name="Lapidus A."/>
            <person name="Barry K."/>
            <person name="Glavina del Rio T."/>
            <person name="Dalin E."/>
            <person name="Tice H."/>
            <person name="Pitluck S."/>
            <person name="Lowry S."/>
            <person name="Clum A."/>
            <person name="Schmutz J."/>
            <person name="Larimer F."/>
            <person name="Land M."/>
            <person name="Hauser L."/>
            <person name="Kyrpides N."/>
            <person name="Kim E."/>
            <person name="Schleheck D."/>
            <person name="Richardson P."/>
        </authorList>
    </citation>
    <scope>NUCLEOTIDE SEQUENCE [LARGE SCALE GENOMIC DNA]</scope>
    <source>
        <strain evidence="2">DSM 14801 / SPH-1</strain>
    </source>
</reference>
<dbReference type="EMBL" id="CP000884">
    <property type="protein sequence ID" value="ABX33703.1"/>
    <property type="molecule type" value="Genomic_DNA"/>
</dbReference>
<keyword evidence="2" id="KW-1185">Reference proteome</keyword>